<dbReference type="CDD" id="cd03444">
    <property type="entry name" value="Thioesterase_II_repeat1"/>
    <property type="match status" value="1"/>
</dbReference>
<comment type="catalytic activity">
    <reaction evidence="7">
        <text>a fatty acyl-CoA + H2O = a fatty acid + CoA + H(+)</text>
        <dbReference type="Rhea" id="RHEA:16781"/>
        <dbReference type="ChEBI" id="CHEBI:15377"/>
        <dbReference type="ChEBI" id="CHEBI:15378"/>
        <dbReference type="ChEBI" id="CHEBI:28868"/>
        <dbReference type="ChEBI" id="CHEBI:57287"/>
        <dbReference type="ChEBI" id="CHEBI:77636"/>
        <dbReference type="EC" id="3.1.2.20"/>
    </reaction>
</comment>
<protein>
    <recommendedName>
        <fullName evidence="8">acyl-CoA hydrolase</fullName>
        <ecNumber evidence="8">3.1.2.20</ecNumber>
    </recommendedName>
</protein>
<dbReference type="Gene3D" id="2.40.160.210">
    <property type="entry name" value="Acyl-CoA thioesterase, double hotdog domain"/>
    <property type="match status" value="1"/>
</dbReference>
<reference evidence="10" key="1">
    <citation type="submission" date="2020-09" db="EMBL/GenBank/DDBJ databases">
        <title>Genome-Enabled Discovery of Anthraquinone Biosynthesis in Senna tora.</title>
        <authorList>
            <person name="Kang S.-H."/>
            <person name="Pandey R.P."/>
            <person name="Lee C.-M."/>
            <person name="Sim J.-S."/>
            <person name="Jeong J.-T."/>
            <person name="Choi B.-S."/>
            <person name="Jung M."/>
            <person name="Ginzburg D."/>
            <person name="Zhao K."/>
            <person name="Won S.Y."/>
            <person name="Oh T.-J."/>
            <person name="Yu Y."/>
            <person name="Kim N.-H."/>
            <person name="Lee O.R."/>
            <person name="Lee T.-H."/>
            <person name="Bashyal P."/>
            <person name="Kim T.-S."/>
            <person name="Lee W.-H."/>
            <person name="Kawkins C."/>
            <person name="Kim C.-K."/>
            <person name="Kim J.S."/>
            <person name="Ahn B.O."/>
            <person name="Rhee S.Y."/>
            <person name="Sohng J.K."/>
        </authorList>
    </citation>
    <scope>NUCLEOTIDE SEQUENCE</scope>
    <source>
        <tissue evidence="10">Leaf</tissue>
    </source>
</reference>
<evidence type="ECO:0000256" key="1">
    <source>
        <dbReference type="ARBA" id="ARBA00004253"/>
    </source>
</evidence>
<evidence type="ECO:0000259" key="9">
    <source>
        <dbReference type="PROSITE" id="PS50042"/>
    </source>
</evidence>
<evidence type="ECO:0000256" key="5">
    <source>
        <dbReference type="ARBA" id="ARBA00022801"/>
    </source>
</evidence>
<keyword evidence="6" id="KW-0443">Lipid metabolism</keyword>
<dbReference type="GO" id="GO:0006637">
    <property type="term" value="P:acyl-CoA metabolic process"/>
    <property type="evidence" value="ECO:0007669"/>
    <property type="project" value="InterPro"/>
</dbReference>
<evidence type="ECO:0000256" key="2">
    <source>
        <dbReference type="ARBA" id="ARBA00004872"/>
    </source>
</evidence>
<dbReference type="InterPro" id="IPR029069">
    <property type="entry name" value="HotDog_dom_sf"/>
</dbReference>
<dbReference type="Pfam" id="PF02551">
    <property type="entry name" value="Acyl_CoA_thio"/>
    <property type="match status" value="1"/>
</dbReference>
<dbReference type="PANTHER" id="PTHR11066">
    <property type="entry name" value="ACYL-COA THIOESTERASE"/>
    <property type="match status" value="1"/>
</dbReference>
<dbReference type="InterPro" id="IPR014710">
    <property type="entry name" value="RmlC-like_jellyroll"/>
</dbReference>
<dbReference type="Pfam" id="PF00027">
    <property type="entry name" value="cNMP_binding"/>
    <property type="match status" value="1"/>
</dbReference>
<organism evidence="10 11">
    <name type="scientific">Senna tora</name>
    <dbReference type="NCBI Taxonomy" id="362788"/>
    <lineage>
        <taxon>Eukaryota</taxon>
        <taxon>Viridiplantae</taxon>
        <taxon>Streptophyta</taxon>
        <taxon>Embryophyta</taxon>
        <taxon>Tracheophyta</taxon>
        <taxon>Spermatophyta</taxon>
        <taxon>Magnoliopsida</taxon>
        <taxon>eudicotyledons</taxon>
        <taxon>Gunneridae</taxon>
        <taxon>Pentapetalae</taxon>
        <taxon>rosids</taxon>
        <taxon>fabids</taxon>
        <taxon>Fabales</taxon>
        <taxon>Fabaceae</taxon>
        <taxon>Caesalpinioideae</taxon>
        <taxon>Cassia clade</taxon>
        <taxon>Senna</taxon>
    </lineage>
</organism>
<evidence type="ECO:0000256" key="4">
    <source>
        <dbReference type="ARBA" id="ARBA00011881"/>
    </source>
</evidence>
<dbReference type="GO" id="GO:0009062">
    <property type="term" value="P:fatty acid catabolic process"/>
    <property type="evidence" value="ECO:0007669"/>
    <property type="project" value="TreeGrafter"/>
</dbReference>
<dbReference type="NCBIfam" id="TIGR00189">
    <property type="entry name" value="tesB"/>
    <property type="match status" value="1"/>
</dbReference>
<dbReference type="Gene3D" id="2.60.120.10">
    <property type="entry name" value="Jelly Rolls"/>
    <property type="match status" value="1"/>
</dbReference>
<dbReference type="SUPFAM" id="SSF51206">
    <property type="entry name" value="cAMP-binding domain-like"/>
    <property type="match status" value="1"/>
</dbReference>
<dbReference type="CDD" id="cd03445">
    <property type="entry name" value="Thioesterase_II_repeat2"/>
    <property type="match status" value="1"/>
</dbReference>
<proteinExistence type="inferred from homology"/>
<dbReference type="OrthoDB" id="68328at2759"/>
<name>A0A834TQ18_9FABA</name>
<dbReference type="Proteomes" id="UP000634136">
    <property type="component" value="Unassembled WGS sequence"/>
</dbReference>
<dbReference type="CDD" id="cd00038">
    <property type="entry name" value="CAP_ED"/>
    <property type="match status" value="1"/>
</dbReference>
<dbReference type="SMART" id="SM00100">
    <property type="entry name" value="cNMP"/>
    <property type="match status" value="1"/>
</dbReference>
<dbReference type="InterPro" id="IPR042171">
    <property type="entry name" value="Acyl-CoA_hotdog"/>
</dbReference>
<dbReference type="Pfam" id="PF13622">
    <property type="entry name" value="4HBT_3"/>
    <property type="match status" value="1"/>
</dbReference>
<keyword evidence="11" id="KW-1185">Reference proteome</keyword>
<comment type="pathway">
    <text evidence="2">Lipid metabolism; fatty acid metabolism.</text>
</comment>
<comment type="similarity">
    <text evidence="3">Belongs to the C/M/P thioester hydrolase family.</text>
</comment>
<sequence>MDQKEVFEFLGCVPLLQRLPSSSLRKISQLVVVKHYEPREYVVREGESGDGIYFVWEGEAEVVGSVSANDENRLEFQLKRYDYFGYGSRFSEEVHHVDVIALSKLTCLVLPHEHSVLLQPKSIWNADKSLETCSPVEQILHLEPIEVDLFQGITPPRAPKFGKVFGGQIVGQALAAASKSVDFLKVVHSLHAYFLLVGDFNMPIIYQVHRLRDGKSFATRRVDAIQKGIVIFSLLASFQKEEIGFDRQEVTMPSVPPPDTAKLRERRLTDPRLPRTYRNKVAAKEFIPWPIEIRFCEPNNSTNQTKSPPSLRYWFRAKGKLSDDQALHRCVVAYASDLIFLQVSLNPHRRKGLKTRSVSLDHAMWFHRPLRADDWVLFVIHSPTTHNARGSVSGQMFNQKGELLVSLVQEGLIRKINLETSAIKSKL</sequence>
<dbReference type="EMBL" id="JAAIUW010000006">
    <property type="protein sequence ID" value="KAF7826050.1"/>
    <property type="molecule type" value="Genomic_DNA"/>
</dbReference>
<comment type="subcellular location">
    <subcellularLocation>
        <location evidence="1">Peroxisome matrix</location>
    </subcellularLocation>
</comment>
<accession>A0A834TQ18</accession>
<dbReference type="InterPro" id="IPR000595">
    <property type="entry name" value="cNMP-bd_dom"/>
</dbReference>
<dbReference type="PROSITE" id="PS00888">
    <property type="entry name" value="CNMP_BINDING_1"/>
    <property type="match status" value="1"/>
</dbReference>
<evidence type="ECO:0000256" key="8">
    <source>
        <dbReference type="ARBA" id="ARBA00038894"/>
    </source>
</evidence>
<gene>
    <name evidence="10" type="ORF">G2W53_017214</name>
</gene>
<feature type="domain" description="Cyclic nucleotide-binding" evidence="9">
    <location>
        <begin position="15"/>
        <end position="110"/>
    </location>
</feature>
<evidence type="ECO:0000256" key="6">
    <source>
        <dbReference type="ARBA" id="ARBA00023098"/>
    </source>
</evidence>
<dbReference type="FunFam" id="2.60.120.10:FF:000109">
    <property type="entry name" value="Acyl-CoA thioesterase II"/>
    <property type="match status" value="1"/>
</dbReference>
<dbReference type="InterPro" id="IPR049449">
    <property type="entry name" value="TesB_ACOT8-like_N"/>
</dbReference>
<dbReference type="GO" id="GO:0005782">
    <property type="term" value="C:peroxisomal matrix"/>
    <property type="evidence" value="ECO:0007669"/>
    <property type="project" value="UniProtKB-SubCell"/>
</dbReference>
<dbReference type="AlphaFoldDB" id="A0A834TQ18"/>
<comment type="subunit">
    <text evidence="4">Homotetramer.</text>
</comment>
<evidence type="ECO:0000256" key="7">
    <source>
        <dbReference type="ARBA" id="ARBA00035880"/>
    </source>
</evidence>
<dbReference type="FunFam" id="2.40.160.210:FF:000003">
    <property type="entry name" value="Acyl-CoA thioesterase II"/>
    <property type="match status" value="1"/>
</dbReference>
<dbReference type="PROSITE" id="PS50042">
    <property type="entry name" value="CNMP_BINDING_3"/>
    <property type="match status" value="1"/>
</dbReference>
<dbReference type="InterPro" id="IPR018490">
    <property type="entry name" value="cNMP-bd_dom_sf"/>
</dbReference>
<comment type="caution">
    <text evidence="10">The sequence shown here is derived from an EMBL/GenBank/DDBJ whole genome shotgun (WGS) entry which is preliminary data.</text>
</comment>
<dbReference type="InterPro" id="IPR025652">
    <property type="entry name" value="TesB_C"/>
</dbReference>
<evidence type="ECO:0000313" key="11">
    <source>
        <dbReference type="Proteomes" id="UP000634136"/>
    </source>
</evidence>
<dbReference type="PANTHER" id="PTHR11066:SF34">
    <property type="entry name" value="ACYL-COENZYME A THIOESTERASE 8"/>
    <property type="match status" value="1"/>
</dbReference>
<evidence type="ECO:0000313" key="10">
    <source>
        <dbReference type="EMBL" id="KAF7826050.1"/>
    </source>
</evidence>
<dbReference type="EC" id="3.1.2.20" evidence="8"/>
<keyword evidence="5" id="KW-0378">Hydrolase</keyword>
<dbReference type="SUPFAM" id="SSF54637">
    <property type="entry name" value="Thioesterase/thiol ester dehydrase-isomerase"/>
    <property type="match status" value="2"/>
</dbReference>
<evidence type="ECO:0000256" key="3">
    <source>
        <dbReference type="ARBA" id="ARBA00006538"/>
    </source>
</evidence>
<dbReference type="InterPro" id="IPR018488">
    <property type="entry name" value="cNMP-bd_CS"/>
</dbReference>
<dbReference type="InterPro" id="IPR003703">
    <property type="entry name" value="Acyl_CoA_thio"/>
</dbReference>
<dbReference type="GO" id="GO:0047617">
    <property type="term" value="F:fatty acyl-CoA hydrolase activity"/>
    <property type="evidence" value="ECO:0007669"/>
    <property type="project" value="UniProtKB-EC"/>
</dbReference>